<dbReference type="AlphaFoldDB" id="A0A511XCT7"/>
<evidence type="ECO:0000313" key="4">
    <source>
        <dbReference type="EMBL" id="GEN60774.1"/>
    </source>
</evidence>
<dbReference type="GO" id="GO:0005524">
    <property type="term" value="F:ATP binding"/>
    <property type="evidence" value="ECO:0007669"/>
    <property type="project" value="UniProtKB-KW"/>
</dbReference>
<dbReference type="SMART" id="SM00382">
    <property type="entry name" value="AAA"/>
    <property type="match status" value="1"/>
</dbReference>
<dbReference type="EMBL" id="BJYF01000021">
    <property type="protein sequence ID" value="GEN60774.1"/>
    <property type="molecule type" value="Genomic_DNA"/>
</dbReference>
<keyword evidence="5" id="KW-1185">Reference proteome</keyword>
<dbReference type="GO" id="GO:0016887">
    <property type="term" value="F:ATP hydrolysis activity"/>
    <property type="evidence" value="ECO:0007669"/>
    <property type="project" value="InterPro"/>
</dbReference>
<dbReference type="PROSITE" id="PS00211">
    <property type="entry name" value="ABC_TRANSPORTER_1"/>
    <property type="match status" value="1"/>
</dbReference>
<gene>
    <name evidence="4" type="ORF">ANI02nite_26580</name>
</gene>
<dbReference type="InterPro" id="IPR017871">
    <property type="entry name" value="ABC_transporter-like_CS"/>
</dbReference>
<reference evidence="4 5" key="1">
    <citation type="submission" date="2019-07" db="EMBL/GenBank/DDBJ databases">
        <title>Whole genome shotgun sequence of Acetobacter nitrogenifigens NBRC 105050.</title>
        <authorList>
            <person name="Hosoyama A."/>
            <person name="Uohara A."/>
            <person name="Ohji S."/>
            <person name="Ichikawa N."/>
        </authorList>
    </citation>
    <scope>NUCLEOTIDE SEQUENCE [LARGE SCALE GENOMIC DNA]</scope>
    <source>
        <strain evidence="4 5">NBRC 105050</strain>
    </source>
</reference>
<proteinExistence type="predicted"/>
<dbReference type="STRING" id="1120919.GCA_000429165_02768"/>
<dbReference type="CDD" id="cd03214">
    <property type="entry name" value="ABC_Iron-Siderophores_B12_Hemin"/>
    <property type="match status" value="1"/>
</dbReference>
<dbReference type="RefSeq" id="WP_035376633.1">
    <property type="nucleotide sequence ID" value="NZ_AUBI01000012.1"/>
</dbReference>
<keyword evidence="2 4" id="KW-0067">ATP-binding</keyword>
<dbReference type="InterPro" id="IPR003593">
    <property type="entry name" value="AAA+_ATPase"/>
</dbReference>
<keyword evidence="1" id="KW-0547">Nucleotide-binding</keyword>
<accession>A0A511XCT7</accession>
<evidence type="ECO:0000256" key="1">
    <source>
        <dbReference type="ARBA" id="ARBA00022741"/>
    </source>
</evidence>
<dbReference type="InterPro" id="IPR003439">
    <property type="entry name" value="ABC_transporter-like_ATP-bd"/>
</dbReference>
<dbReference type="OrthoDB" id="9806726at2"/>
<dbReference type="PROSITE" id="PS50893">
    <property type="entry name" value="ABC_TRANSPORTER_2"/>
    <property type="match status" value="1"/>
</dbReference>
<dbReference type="SUPFAM" id="SSF52540">
    <property type="entry name" value="P-loop containing nucleoside triphosphate hydrolases"/>
    <property type="match status" value="1"/>
</dbReference>
<comment type="caution">
    <text evidence="4">The sequence shown here is derived from an EMBL/GenBank/DDBJ whole genome shotgun (WGS) entry which is preliminary data.</text>
</comment>
<dbReference type="InterPro" id="IPR027417">
    <property type="entry name" value="P-loop_NTPase"/>
</dbReference>
<dbReference type="PANTHER" id="PTHR42794:SF2">
    <property type="entry name" value="ABC TRANSPORTER ATP-BINDING PROTEIN"/>
    <property type="match status" value="1"/>
</dbReference>
<feature type="domain" description="ABC transporter" evidence="3">
    <location>
        <begin position="9"/>
        <end position="242"/>
    </location>
</feature>
<organism evidence="4 5">
    <name type="scientific">Acetobacter nitrogenifigens DSM 23921 = NBRC 105050</name>
    <dbReference type="NCBI Taxonomy" id="1120919"/>
    <lineage>
        <taxon>Bacteria</taxon>
        <taxon>Pseudomonadati</taxon>
        <taxon>Pseudomonadota</taxon>
        <taxon>Alphaproteobacteria</taxon>
        <taxon>Acetobacterales</taxon>
        <taxon>Acetobacteraceae</taxon>
        <taxon>Acetobacter</taxon>
    </lineage>
</organism>
<dbReference type="Pfam" id="PF00005">
    <property type="entry name" value="ABC_tran"/>
    <property type="match status" value="1"/>
</dbReference>
<name>A0A511XCT7_9PROT</name>
<evidence type="ECO:0000256" key="2">
    <source>
        <dbReference type="ARBA" id="ARBA00022840"/>
    </source>
</evidence>
<evidence type="ECO:0000313" key="5">
    <source>
        <dbReference type="Proteomes" id="UP000321635"/>
    </source>
</evidence>
<dbReference type="Proteomes" id="UP000321635">
    <property type="component" value="Unassembled WGS sequence"/>
</dbReference>
<dbReference type="Gene3D" id="3.40.50.300">
    <property type="entry name" value="P-loop containing nucleotide triphosphate hydrolases"/>
    <property type="match status" value="1"/>
</dbReference>
<evidence type="ECO:0000259" key="3">
    <source>
        <dbReference type="PROSITE" id="PS50893"/>
    </source>
</evidence>
<protein>
    <submittedName>
        <fullName evidence="4">ABC transporter ATP-binding protein</fullName>
    </submittedName>
</protein>
<sequence>MREAIQDSLTAGPLTISYGRRRILDGVTVGPLPPGSITALLGANGSGKSTLLRALAGLKAADGAISLGDIPLGALAPPERARYCAYMPQTLPPPIRMQTLETVLVAMRTDNRSRKSNHIAQALKILSDLGIASLAHHYLDELSGGQRQLAGLAQALARSPRVLLLDEPLSALDLRHQLEVMDLLRDETASRGMITIIVLHDLGVALRRSDQAILLAEGHVVSAGPVNQVVTPEHLRRAFGVEARIEISSDGRPMLLVDGVA</sequence>
<dbReference type="PANTHER" id="PTHR42794">
    <property type="entry name" value="HEMIN IMPORT ATP-BINDING PROTEIN HMUV"/>
    <property type="match status" value="1"/>
</dbReference>